<organism evidence="3 4">
    <name type="scientific">Rhodococcus rhodnii</name>
    <dbReference type="NCBI Taxonomy" id="38312"/>
    <lineage>
        <taxon>Bacteria</taxon>
        <taxon>Bacillati</taxon>
        <taxon>Actinomycetota</taxon>
        <taxon>Actinomycetes</taxon>
        <taxon>Mycobacteriales</taxon>
        <taxon>Nocardiaceae</taxon>
        <taxon>Rhodococcus</taxon>
    </lineage>
</organism>
<keyword evidence="2" id="KW-1133">Transmembrane helix</keyword>
<evidence type="ECO:0000256" key="1">
    <source>
        <dbReference type="SAM" id="MobiDB-lite"/>
    </source>
</evidence>
<dbReference type="Pfam" id="PF11271">
    <property type="entry name" value="PorA"/>
    <property type="match status" value="1"/>
</dbReference>
<feature type="transmembrane region" description="Helical" evidence="2">
    <location>
        <begin position="12"/>
        <end position="32"/>
    </location>
</feature>
<sequence>MAQRSGPSRTIALILVGLGVFLLIIAILVPTYSKSRLSVTPLDLEVTTIATGTGSVLDATSLTDDEPGPRVDTDVPIVAQRYVTVEDPSNADIMTLQAGQTVRRTDKQGDTGLLTASVDRVTVDRNTSMPTNDPVGTIQTSEDAPAVEVERDGLQYKFPFGTEKKSYPYFDLNNRETQDVEFVEETEINGLTVYHFTQDVGPSDLSKADPTAPTNKLQLPAEAFGVEGGSIPITMTRWYTNTRDLWVEPQTGVVVKGQEQIHQYYARNQNRPEVDVLDVTLPFDEETIEFQAQQARDGMDQLNLFARTLPIVAGVLGLIALGAGVLFGLRGRGGRADEPATAPAGPAGPTGPDDDANADAPTEQFRAPEYQEYSDDATTEIPRDWDSDRTEQFPATDPDRSDRDR</sequence>
<reference evidence="3 4" key="1">
    <citation type="submission" date="2018-07" db="EMBL/GenBank/DDBJ databases">
        <title>Genome sequence of Rhodococcus rhodnii ATCC 35071 from Rhodnius prolixus.</title>
        <authorList>
            <person name="Patel V."/>
            <person name="Vogel K.J."/>
        </authorList>
    </citation>
    <scope>NUCLEOTIDE SEQUENCE [LARGE SCALE GENOMIC DNA]</scope>
    <source>
        <strain evidence="3 4">ATCC 35071</strain>
    </source>
</reference>
<gene>
    <name evidence="3" type="ORF">DW322_07035</name>
</gene>
<dbReference type="InterPro" id="IPR021424">
    <property type="entry name" value="PorA"/>
</dbReference>
<feature type="transmembrane region" description="Helical" evidence="2">
    <location>
        <begin position="309"/>
        <end position="329"/>
    </location>
</feature>
<name>A0A6P2CCF5_9NOCA</name>
<evidence type="ECO:0000313" key="4">
    <source>
        <dbReference type="Proteomes" id="UP000471120"/>
    </source>
</evidence>
<feature type="region of interest" description="Disordered" evidence="1">
    <location>
        <begin position="334"/>
        <end position="405"/>
    </location>
</feature>
<evidence type="ECO:0000313" key="3">
    <source>
        <dbReference type="EMBL" id="TXG90012.1"/>
    </source>
</evidence>
<dbReference type="EMBL" id="QRCM01000001">
    <property type="protein sequence ID" value="TXG90012.1"/>
    <property type="molecule type" value="Genomic_DNA"/>
</dbReference>
<keyword evidence="2" id="KW-0472">Membrane</keyword>
<evidence type="ECO:0000256" key="2">
    <source>
        <dbReference type="SAM" id="Phobius"/>
    </source>
</evidence>
<comment type="caution">
    <text evidence="3">The sequence shown here is derived from an EMBL/GenBank/DDBJ whole genome shotgun (WGS) entry which is preliminary data.</text>
</comment>
<dbReference type="RefSeq" id="WP_040773370.1">
    <property type="nucleotide sequence ID" value="NZ_QRCM01000001.1"/>
</dbReference>
<accession>A0A6P2CCF5</accession>
<feature type="compositionally biased region" description="Basic and acidic residues" evidence="1">
    <location>
        <begin position="381"/>
        <end position="405"/>
    </location>
</feature>
<keyword evidence="2" id="KW-0812">Transmembrane</keyword>
<dbReference type="AlphaFoldDB" id="A0A6P2CCF5"/>
<proteinExistence type="predicted"/>
<feature type="compositionally biased region" description="Low complexity" evidence="1">
    <location>
        <begin position="339"/>
        <end position="351"/>
    </location>
</feature>
<protein>
    <submittedName>
        <fullName evidence="3">DUF3068 domain-containing protein</fullName>
    </submittedName>
</protein>
<dbReference type="Proteomes" id="UP000471120">
    <property type="component" value="Unassembled WGS sequence"/>
</dbReference>